<feature type="repeat" description="Pumilio" evidence="3">
    <location>
        <begin position="220"/>
        <end position="255"/>
    </location>
</feature>
<feature type="repeat" description="Pumilio" evidence="3">
    <location>
        <begin position="256"/>
        <end position="291"/>
    </location>
</feature>
<dbReference type="PROSITE" id="PS50302">
    <property type="entry name" value="PUM"/>
    <property type="match status" value="7"/>
</dbReference>
<protein>
    <recommendedName>
        <fullName evidence="4">PUM-HD domain-containing protein</fullName>
    </recommendedName>
</protein>
<dbReference type="Pfam" id="PF00806">
    <property type="entry name" value="PUF"/>
    <property type="match status" value="8"/>
</dbReference>
<dbReference type="InterPro" id="IPR011989">
    <property type="entry name" value="ARM-like"/>
</dbReference>
<keyword evidence="6" id="KW-1185">Reference proteome</keyword>
<feature type="domain" description="PUM-HD" evidence="4">
    <location>
        <begin position="90"/>
        <end position="432"/>
    </location>
</feature>
<name>A0A9Q0CV90_9POAL</name>
<dbReference type="InterPro" id="IPR033712">
    <property type="entry name" value="Pumilio_RNA-bd"/>
</dbReference>
<evidence type="ECO:0000259" key="4">
    <source>
        <dbReference type="PROSITE" id="PS50303"/>
    </source>
</evidence>
<dbReference type="GO" id="GO:0005737">
    <property type="term" value="C:cytoplasm"/>
    <property type="evidence" value="ECO:0007669"/>
    <property type="project" value="TreeGrafter"/>
</dbReference>
<feature type="repeat" description="Pumilio" evidence="3">
    <location>
        <begin position="365"/>
        <end position="406"/>
    </location>
</feature>
<evidence type="ECO:0000313" key="6">
    <source>
        <dbReference type="Proteomes" id="UP001151287"/>
    </source>
</evidence>
<feature type="repeat" description="Pumilio" evidence="3">
    <location>
        <begin position="329"/>
        <end position="364"/>
    </location>
</feature>
<organism evidence="5 6">
    <name type="scientific">Rhynchospora breviuscula</name>
    <dbReference type="NCBI Taxonomy" id="2022672"/>
    <lineage>
        <taxon>Eukaryota</taxon>
        <taxon>Viridiplantae</taxon>
        <taxon>Streptophyta</taxon>
        <taxon>Embryophyta</taxon>
        <taxon>Tracheophyta</taxon>
        <taxon>Spermatophyta</taxon>
        <taxon>Magnoliopsida</taxon>
        <taxon>Liliopsida</taxon>
        <taxon>Poales</taxon>
        <taxon>Cyperaceae</taxon>
        <taxon>Cyperoideae</taxon>
        <taxon>Rhynchosporeae</taxon>
        <taxon>Rhynchospora</taxon>
    </lineage>
</organism>
<dbReference type="SMART" id="SM00025">
    <property type="entry name" value="Pumilio"/>
    <property type="match status" value="8"/>
</dbReference>
<dbReference type="EMBL" id="JAMQYH010000001">
    <property type="protein sequence ID" value="KAJ1700776.1"/>
    <property type="molecule type" value="Genomic_DNA"/>
</dbReference>
<evidence type="ECO:0000256" key="1">
    <source>
        <dbReference type="ARBA" id="ARBA00022737"/>
    </source>
</evidence>
<dbReference type="SUPFAM" id="SSF48371">
    <property type="entry name" value="ARM repeat"/>
    <property type="match status" value="1"/>
</dbReference>
<feature type="repeat" description="Pumilio" evidence="3">
    <location>
        <begin position="293"/>
        <end position="328"/>
    </location>
</feature>
<dbReference type="Gene3D" id="1.25.10.10">
    <property type="entry name" value="Leucine-rich Repeat Variant"/>
    <property type="match status" value="1"/>
</dbReference>
<gene>
    <name evidence="5" type="ORF">LUZ63_000555</name>
</gene>
<dbReference type="InterPro" id="IPR033133">
    <property type="entry name" value="PUM-HD"/>
</dbReference>
<dbReference type="OrthoDB" id="668540at2759"/>
<dbReference type="InterPro" id="IPR001313">
    <property type="entry name" value="Pumilio_RNA-bd_rpt"/>
</dbReference>
<feature type="repeat" description="Pumilio" evidence="3">
    <location>
        <begin position="112"/>
        <end position="147"/>
    </location>
</feature>
<dbReference type="GO" id="GO:0003729">
    <property type="term" value="F:mRNA binding"/>
    <property type="evidence" value="ECO:0007669"/>
    <property type="project" value="TreeGrafter"/>
</dbReference>
<dbReference type="AlphaFoldDB" id="A0A9Q0CV90"/>
<evidence type="ECO:0000313" key="5">
    <source>
        <dbReference type="EMBL" id="KAJ1700776.1"/>
    </source>
</evidence>
<dbReference type="Proteomes" id="UP001151287">
    <property type="component" value="Unassembled WGS sequence"/>
</dbReference>
<keyword evidence="1" id="KW-0677">Repeat</keyword>
<proteinExistence type="predicted"/>
<keyword evidence="2" id="KW-0810">Translation regulation</keyword>
<reference evidence="5" key="1">
    <citation type="journal article" date="2022" name="Cell">
        <title>Repeat-based holocentromeres influence genome architecture and karyotype evolution.</title>
        <authorList>
            <person name="Hofstatter P.G."/>
            <person name="Thangavel G."/>
            <person name="Lux T."/>
            <person name="Neumann P."/>
            <person name="Vondrak T."/>
            <person name="Novak P."/>
            <person name="Zhang M."/>
            <person name="Costa L."/>
            <person name="Castellani M."/>
            <person name="Scott A."/>
            <person name="Toegelov H."/>
            <person name="Fuchs J."/>
            <person name="Mata-Sucre Y."/>
            <person name="Dias Y."/>
            <person name="Vanzela A.L.L."/>
            <person name="Huettel B."/>
            <person name="Almeida C.C.S."/>
            <person name="Simkova H."/>
            <person name="Souza G."/>
            <person name="Pedrosa-Harand A."/>
            <person name="Macas J."/>
            <person name="Mayer K.F.X."/>
            <person name="Houben A."/>
            <person name="Marques A."/>
        </authorList>
    </citation>
    <scope>NUCLEOTIDE SEQUENCE</scope>
    <source>
        <strain evidence="5">RhyBre1mFocal</strain>
    </source>
</reference>
<dbReference type="PANTHER" id="PTHR12537:SF12">
    <property type="entry name" value="MATERNAL PROTEIN PUMILIO"/>
    <property type="match status" value="1"/>
</dbReference>
<dbReference type="GO" id="GO:0006417">
    <property type="term" value="P:regulation of translation"/>
    <property type="evidence" value="ECO:0007669"/>
    <property type="project" value="UniProtKB-KW"/>
</dbReference>
<feature type="repeat" description="Pumilio" evidence="3">
    <location>
        <begin position="183"/>
        <end position="219"/>
    </location>
</feature>
<evidence type="ECO:0000256" key="2">
    <source>
        <dbReference type="ARBA" id="ARBA00022845"/>
    </source>
</evidence>
<dbReference type="PROSITE" id="PS50303">
    <property type="entry name" value="PUM_HD"/>
    <property type="match status" value="1"/>
</dbReference>
<comment type="caution">
    <text evidence="5">The sequence shown here is derived from an EMBL/GenBank/DDBJ whole genome shotgun (WGS) entry which is preliminary data.</text>
</comment>
<sequence>MSYTSDGKHMEEEVSQLDSTWESIFSNTAFAPPMLSQEERENLQKLTSQAAETLKSKNNLLEDSIVDVIAPQLACLIAMPLSSSQPQTGIQLELCQPLDRCKSGDTALKLCEVIGHAEEFSFDQKGSRFIQEKLETATNGEKDIIFQEIRPVVMNLIIDMFGNFVIQKYFDYGSLEQIRELADFLLGNVVNLTLHKYGCRVIQTALEVVDMDKRVSMAKELDGHVIQCSCDQHGNHVVSKIIECVPQELIDFIISSLSAEITFISAHPYGHHVIQTLLECCDEASDRLVMVRHILQDLFALSHDQYGNYIIQHILENGKPQERSAIIQILSGNVLKMSKHKFASNVIEKGLRLGTPQEQCHMVDEILTFTNECDSLQMMVYDQYGNYLVQTALEVSNTEQLVNMISRINHYLNVAKRFTYEPSFISMIEKLIQTGG</sequence>
<dbReference type="PANTHER" id="PTHR12537">
    <property type="entry name" value="RNA BINDING PROTEIN PUMILIO-RELATED"/>
    <property type="match status" value="1"/>
</dbReference>
<dbReference type="CDD" id="cd07920">
    <property type="entry name" value="Pumilio"/>
    <property type="match status" value="1"/>
</dbReference>
<evidence type="ECO:0000256" key="3">
    <source>
        <dbReference type="PROSITE-ProRule" id="PRU00317"/>
    </source>
</evidence>
<accession>A0A9Q0CV90</accession>
<dbReference type="InterPro" id="IPR016024">
    <property type="entry name" value="ARM-type_fold"/>
</dbReference>